<evidence type="ECO:0000313" key="2">
    <source>
        <dbReference type="EMBL" id="TNN45001.1"/>
    </source>
</evidence>
<gene>
    <name evidence="2" type="ORF">EYF80_044806</name>
</gene>
<dbReference type="EMBL" id="SRLO01000873">
    <property type="protein sequence ID" value="TNN45001.1"/>
    <property type="molecule type" value="Genomic_DNA"/>
</dbReference>
<dbReference type="Proteomes" id="UP000314294">
    <property type="component" value="Unassembled WGS sequence"/>
</dbReference>
<accession>A0A4Z2FVG1</accession>
<protein>
    <submittedName>
        <fullName evidence="2">Uncharacterized protein</fullName>
    </submittedName>
</protein>
<keyword evidence="3" id="KW-1185">Reference proteome</keyword>
<reference evidence="2 3" key="1">
    <citation type="submission" date="2019-03" db="EMBL/GenBank/DDBJ databases">
        <title>First draft genome of Liparis tanakae, snailfish: a comprehensive survey of snailfish specific genes.</title>
        <authorList>
            <person name="Kim W."/>
            <person name="Song I."/>
            <person name="Jeong J.-H."/>
            <person name="Kim D."/>
            <person name="Kim S."/>
            <person name="Ryu S."/>
            <person name="Song J.Y."/>
            <person name="Lee S.K."/>
        </authorList>
    </citation>
    <scope>NUCLEOTIDE SEQUENCE [LARGE SCALE GENOMIC DNA]</scope>
    <source>
        <tissue evidence="2">Muscle</tissue>
    </source>
</reference>
<dbReference type="AlphaFoldDB" id="A0A4Z2FVG1"/>
<feature type="region of interest" description="Disordered" evidence="1">
    <location>
        <begin position="1"/>
        <end position="65"/>
    </location>
</feature>
<evidence type="ECO:0000313" key="3">
    <source>
        <dbReference type="Proteomes" id="UP000314294"/>
    </source>
</evidence>
<proteinExistence type="predicted"/>
<organism evidence="2 3">
    <name type="scientific">Liparis tanakae</name>
    <name type="common">Tanaka's snailfish</name>
    <dbReference type="NCBI Taxonomy" id="230148"/>
    <lineage>
        <taxon>Eukaryota</taxon>
        <taxon>Metazoa</taxon>
        <taxon>Chordata</taxon>
        <taxon>Craniata</taxon>
        <taxon>Vertebrata</taxon>
        <taxon>Euteleostomi</taxon>
        <taxon>Actinopterygii</taxon>
        <taxon>Neopterygii</taxon>
        <taxon>Teleostei</taxon>
        <taxon>Neoteleostei</taxon>
        <taxon>Acanthomorphata</taxon>
        <taxon>Eupercaria</taxon>
        <taxon>Perciformes</taxon>
        <taxon>Cottioidei</taxon>
        <taxon>Cottales</taxon>
        <taxon>Liparidae</taxon>
        <taxon>Liparis</taxon>
    </lineage>
</organism>
<name>A0A4Z2FVG1_9TELE</name>
<sequence length="89" mass="9651">MHSSSLSKPSAYIAHNASPPQTSSSHEVRSGQLRSGRLKPSSSNPTHAASMKRLRCGGITHRRDASRVTLLTDRHVDLTLHIPSEGNDL</sequence>
<comment type="caution">
    <text evidence="2">The sequence shown here is derived from an EMBL/GenBank/DDBJ whole genome shotgun (WGS) entry which is preliminary data.</text>
</comment>
<evidence type="ECO:0000256" key="1">
    <source>
        <dbReference type="SAM" id="MobiDB-lite"/>
    </source>
</evidence>